<evidence type="ECO:0000256" key="4">
    <source>
        <dbReference type="ARBA" id="ARBA00022679"/>
    </source>
</evidence>
<dbReference type="GO" id="GO:0006511">
    <property type="term" value="P:ubiquitin-dependent protein catabolic process"/>
    <property type="evidence" value="ECO:0007669"/>
    <property type="project" value="TreeGrafter"/>
</dbReference>
<dbReference type="PROSITE" id="PS50237">
    <property type="entry name" value="HECT"/>
    <property type="match status" value="1"/>
</dbReference>
<dbReference type="Proteomes" id="UP000324800">
    <property type="component" value="Unassembled WGS sequence"/>
</dbReference>
<dbReference type="GO" id="GO:0016567">
    <property type="term" value="P:protein ubiquitination"/>
    <property type="evidence" value="ECO:0007669"/>
    <property type="project" value="TreeGrafter"/>
</dbReference>
<accession>A0A5J4UH40</accession>
<evidence type="ECO:0000256" key="6">
    <source>
        <dbReference type="PROSITE-ProRule" id="PRU00104"/>
    </source>
</evidence>
<name>A0A5J4UH40_9EUKA</name>
<dbReference type="PANTHER" id="PTHR11254">
    <property type="entry name" value="HECT DOMAIN UBIQUITIN-PROTEIN LIGASE"/>
    <property type="match status" value="1"/>
</dbReference>
<organism evidence="8 9">
    <name type="scientific">Streblomastix strix</name>
    <dbReference type="NCBI Taxonomy" id="222440"/>
    <lineage>
        <taxon>Eukaryota</taxon>
        <taxon>Metamonada</taxon>
        <taxon>Preaxostyla</taxon>
        <taxon>Oxymonadida</taxon>
        <taxon>Streblomastigidae</taxon>
        <taxon>Streblomastix</taxon>
    </lineage>
</organism>
<dbReference type="Gene3D" id="3.30.2410.10">
    <property type="entry name" value="Hect, E3 ligase catalytic domain"/>
    <property type="match status" value="1"/>
</dbReference>
<dbReference type="GO" id="GO:0005737">
    <property type="term" value="C:cytoplasm"/>
    <property type="evidence" value="ECO:0007669"/>
    <property type="project" value="TreeGrafter"/>
</dbReference>
<dbReference type="GO" id="GO:0061630">
    <property type="term" value="F:ubiquitin protein ligase activity"/>
    <property type="evidence" value="ECO:0007669"/>
    <property type="project" value="UniProtKB-EC"/>
</dbReference>
<dbReference type="InterPro" id="IPR035983">
    <property type="entry name" value="Hect_E3_ubiquitin_ligase"/>
</dbReference>
<comment type="catalytic activity">
    <reaction evidence="1">
        <text>S-ubiquitinyl-[E2 ubiquitin-conjugating enzyme]-L-cysteine + [acceptor protein]-L-lysine = [E2 ubiquitin-conjugating enzyme]-L-cysteine + N(6)-ubiquitinyl-[acceptor protein]-L-lysine.</text>
        <dbReference type="EC" id="2.3.2.26"/>
    </reaction>
</comment>
<evidence type="ECO:0000256" key="1">
    <source>
        <dbReference type="ARBA" id="ARBA00000885"/>
    </source>
</evidence>
<keyword evidence="5 6" id="KW-0833">Ubl conjugation pathway</keyword>
<dbReference type="AlphaFoldDB" id="A0A5J4UH40"/>
<sequence length="299" mass="33547">MKAMQKCFNNIIIEKLHDCFTIAELELMLCGVDKFDVEDWKANTNYIGGYNTKSTQIICFWNLVEDMSDESRPNFSSLQQVQQDSHMEASLTLLALQVFANSLLASLKCSTRDSILRYMKVLKGSMNDGICGQLNVDKNGAGLPFSSNAPRSRSSGRKQYASTTLDVNECLVYALTTAQEREHYSGCPQPPILVGDYKIQAEFLLLTLAAINFTPTQYAFALRTMKHCRRYCSPQDDRSAVTRNAFSIPQTNQALILQPPIAVIPRVIQKVKRDGAIAALILPSWLLMKYEAMLPQILN</sequence>
<keyword evidence="4" id="KW-0808">Transferase</keyword>
<comment type="caution">
    <text evidence="8">The sequence shown here is derived from an EMBL/GenBank/DDBJ whole genome shotgun (WGS) entry which is preliminary data.</text>
</comment>
<protein>
    <recommendedName>
        <fullName evidence="3">HECT-type E3 ubiquitin transferase</fullName>
        <ecNumber evidence="3">2.3.2.26</ecNumber>
    </recommendedName>
</protein>
<gene>
    <name evidence="8" type="ORF">EZS28_035241</name>
</gene>
<evidence type="ECO:0000256" key="2">
    <source>
        <dbReference type="ARBA" id="ARBA00004906"/>
    </source>
</evidence>
<dbReference type="InterPro" id="IPR050409">
    <property type="entry name" value="E3_ubiq-protein_ligase"/>
</dbReference>
<dbReference type="SUPFAM" id="SSF56204">
    <property type="entry name" value="Hect, E3 ligase catalytic domain"/>
    <property type="match status" value="1"/>
</dbReference>
<evidence type="ECO:0000256" key="5">
    <source>
        <dbReference type="ARBA" id="ARBA00022786"/>
    </source>
</evidence>
<dbReference type="PANTHER" id="PTHR11254:SF440">
    <property type="entry name" value="E3 UBIQUITIN-PROTEIN LIGASE NEDD-4"/>
    <property type="match status" value="1"/>
</dbReference>
<dbReference type="InterPro" id="IPR000569">
    <property type="entry name" value="HECT_dom"/>
</dbReference>
<dbReference type="EMBL" id="SNRW01016571">
    <property type="protein sequence ID" value="KAA6369232.1"/>
    <property type="molecule type" value="Genomic_DNA"/>
</dbReference>
<dbReference type="EC" id="2.3.2.26" evidence="3"/>
<evidence type="ECO:0000313" key="8">
    <source>
        <dbReference type="EMBL" id="KAA6369232.1"/>
    </source>
</evidence>
<reference evidence="8 9" key="1">
    <citation type="submission" date="2019-03" db="EMBL/GenBank/DDBJ databases">
        <title>Single cell metagenomics reveals metabolic interactions within the superorganism composed of flagellate Streblomastix strix and complex community of Bacteroidetes bacteria on its surface.</title>
        <authorList>
            <person name="Treitli S.C."/>
            <person name="Kolisko M."/>
            <person name="Husnik F."/>
            <person name="Keeling P."/>
            <person name="Hampl V."/>
        </authorList>
    </citation>
    <scope>NUCLEOTIDE SEQUENCE [LARGE SCALE GENOMIC DNA]</scope>
    <source>
        <strain evidence="8">ST1C</strain>
    </source>
</reference>
<dbReference type="Pfam" id="PF00632">
    <property type="entry name" value="HECT"/>
    <property type="match status" value="1"/>
</dbReference>
<comment type="pathway">
    <text evidence="2">Protein modification; protein ubiquitination.</text>
</comment>
<evidence type="ECO:0000259" key="7">
    <source>
        <dbReference type="PROSITE" id="PS50237"/>
    </source>
</evidence>
<evidence type="ECO:0000313" key="9">
    <source>
        <dbReference type="Proteomes" id="UP000324800"/>
    </source>
</evidence>
<feature type="non-terminal residue" evidence="8">
    <location>
        <position position="299"/>
    </location>
</feature>
<evidence type="ECO:0000256" key="3">
    <source>
        <dbReference type="ARBA" id="ARBA00012485"/>
    </source>
</evidence>
<proteinExistence type="predicted"/>
<comment type="caution">
    <text evidence="6">Lacks conserved residue(s) required for the propagation of feature annotation.</text>
</comment>
<feature type="domain" description="HECT" evidence="7">
    <location>
        <begin position="1"/>
        <end position="75"/>
    </location>
</feature>